<protein>
    <submittedName>
        <fullName evidence="1">Type II toxin-antitoxin system RelE/ParE family toxin</fullName>
    </submittedName>
</protein>
<evidence type="ECO:0000313" key="1">
    <source>
        <dbReference type="EMBL" id="MDO6966229.1"/>
    </source>
</evidence>
<sequence length="128" mass="14744">MPQKERSMAFRISRSRDSIQDLEIIFDHLVRSYINLGDSTADAFERAANRIRAIEADMETISKAPHQGTLHNLLADDLRVVTKNQAIFYFDIDEDAEVIRILAVFFGGQDHQRHMLKRLGRKKTVSDD</sequence>
<evidence type="ECO:0000313" key="2">
    <source>
        <dbReference type="Proteomes" id="UP001174932"/>
    </source>
</evidence>
<dbReference type="Proteomes" id="UP001174932">
    <property type="component" value="Unassembled WGS sequence"/>
</dbReference>
<comment type="caution">
    <text evidence="1">The sequence shown here is derived from an EMBL/GenBank/DDBJ whole genome shotgun (WGS) entry which is preliminary data.</text>
</comment>
<name>A0ABT8YR79_9HYPH</name>
<organism evidence="1 2">
    <name type="scientific">Rhizobium alvei</name>
    <dbReference type="NCBI Taxonomy" id="1132659"/>
    <lineage>
        <taxon>Bacteria</taxon>
        <taxon>Pseudomonadati</taxon>
        <taxon>Pseudomonadota</taxon>
        <taxon>Alphaproteobacteria</taxon>
        <taxon>Hyphomicrobiales</taxon>
        <taxon>Rhizobiaceae</taxon>
        <taxon>Rhizobium/Agrobacterium group</taxon>
        <taxon>Rhizobium</taxon>
    </lineage>
</organism>
<gene>
    <name evidence="1" type="ORF">Q4481_19935</name>
</gene>
<reference evidence="1" key="1">
    <citation type="journal article" date="2015" name="Int. J. Syst. Evol. Microbiol.">
        <title>Rhizobium alvei sp. nov., isolated from a freshwater river.</title>
        <authorList>
            <person name="Sheu S.Y."/>
            <person name="Huang H.W."/>
            <person name="Young C.C."/>
            <person name="Chen W.M."/>
        </authorList>
    </citation>
    <scope>NUCLEOTIDE SEQUENCE</scope>
    <source>
        <strain evidence="1">TNR-22</strain>
    </source>
</reference>
<accession>A0ABT8YR79</accession>
<dbReference type="InterPro" id="IPR035093">
    <property type="entry name" value="RelE/ParE_toxin_dom_sf"/>
</dbReference>
<dbReference type="Gene3D" id="3.30.2310.20">
    <property type="entry name" value="RelE-like"/>
    <property type="match status" value="1"/>
</dbReference>
<dbReference type="RefSeq" id="WP_304378150.1">
    <property type="nucleotide sequence ID" value="NZ_JAUOZU010000016.1"/>
</dbReference>
<reference evidence="1" key="2">
    <citation type="submission" date="2023-07" db="EMBL/GenBank/DDBJ databases">
        <authorList>
            <person name="Shen H."/>
        </authorList>
    </citation>
    <scope>NUCLEOTIDE SEQUENCE</scope>
    <source>
        <strain evidence="1">TNR-22</strain>
    </source>
</reference>
<keyword evidence="2" id="KW-1185">Reference proteome</keyword>
<dbReference type="EMBL" id="JAUOZU010000016">
    <property type="protein sequence ID" value="MDO6966229.1"/>
    <property type="molecule type" value="Genomic_DNA"/>
</dbReference>
<proteinExistence type="predicted"/>